<proteinExistence type="predicted"/>
<dbReference type="AlphaFoldDB" id="A0A8H5GXV7"/>
<dbReference type="Proteomes" id="UP000559256">
    <property type="component" value="Unassembled WGS sequence"/>
</dbReference>
<reference evidence="2 3" key="1">
    <citation type="journal article" date="2020" name="ISME J.">
        <title>Uncovering the hidden diversity of litter-decomposition mechanisms in mushroom-forming fungi.</title>
        <authorList>
            <person name="Floudas D."/>
            <person name="Bentzer J."/>
            <person name="Ahren D."/>
            <person name="Johansson T."/>
            <person name="Persson P."/>
            <person name="Tunlid A."/>
        </authorList>
    </citation>
    <scope>NUCLEOTIDE SEQUENCE [LARGE SCALE GENOMIC DNA]</scope>
    <source>
        <strain evidence="2 3">CBS 291.85</strain>
    </source>
</reference>
<dbReference type="OrthoDB" id="3029761at2759"/>
<feature type="region of interest" description="Disordered" evidence="1">
    <location>
        <begin position="78"/>
        <end position="97"/>
    </location>
</feature>
<evidence type="ECO:0000256" key="1">
    <source>
        <dbReference type="SAM" id="MobiDB-lite"/>
    </source>
</evidence>
<accession>A0A8H5GXV7</accession>
<comment type="caution">
    <text evidence="2">The sequence shown here is derived from an EMBL/GenBank/DDBJ whole genome shotgun (WGS) entry which is preliminary data.</text>
</comment>
<evidence type="ECO:0000313" key="2">
    <source>
        <dbReference type="EMBL" id="KAF5372940.1"/>
    </source>
</evidence>
<sequence>MQSFSFMDLYPQQCWPQFSFPPSPTDTIASDLWYSPPSRPQSLHVFCDAPLVAPKPLPYHSPTFLQFDLLPSLDENLSFPPYTRRPPKRKRTSDLESDGHSIPHLLLPVHQASHHGTMEPPVRGTTTTAKHIIRTIPSDRLLLCHTSRLLGRALFFGVGPPYLGTTHPVPSYARAIISTEITPINLVELWMH</sequence>
<protein>
    <submittedName>
        <fullName evidence="2">Uncharacterized protein</fullName>
    </submittedName>
</protein>
<gene>
    <name evidence="2" type="ORF">D9758_001676</name>
</gene>
<dbReference type="EMBL" id="JAACJM010000004">
    <property type="protein sequence ID" value="KAF5372940.1"/>
    <property type="molecule type" value="Genomic_DNA"/>
</dbReference>
<organism evidence="2 3">
    <name type="scientific">Tetrapyrgos nigripes</name>
    <dbReference type="NCBI Taxonomy" id="182062"/>
    <lineage>
        <taxon>Eukaryota</taxon>
        <taxon>Fungi</taxon>
        <taxon>Dikarya</taxon>
        <taxon>Basidiomycota</taxon>
        <taxon>Agaricomycotina</taxon>
        <taxon>Agaricomycetes</taxon>
        <taxon>Agaricomycetidae</taxon>
        <taxon>Agaricales</taxon>
        <taxon>Marasmiineae</taxon>
        <taxon>Marasmiaceae</taxon>
        <taxon>Tetrapyrgos</taxon>
    </lineage>
</organism>
<keyword evidence="3" id="KW-1185">Reference proteome</keyword>
<name>A0A8H5GXV7_9AGAR</name>
<evidence type="ECO:0000313" key="3">
    <source>
        <dbReference type="Proteomes" id="UP000559256"/>
    </source>
</evidence>